<feature type="compositionally biased region" description="Basic and acidic residues" evidence="1">
    <location>
        <begin position="480"/>
        <end position="502"/>
    </location>
</feature>
<sequence>MDSPETAEELSWLDLFVDPTAVQKSIMNPEKKKQLPRLCMQFTDKGFLSEREKDKGKLAVEELMLFERKSASMRLCAMATFAALDFDIEFIIDNISRNELQTLRVLADNFYLIYNEKNLDATFGNWLFYRFVLSIDRRNRLAPPAPRATIATTLANGQLMPTDPALLKYEKTQRTIVELKEHVGKARAFITEMAEVPRDVVAPGVLCFIKPFVELAPKAMTAALLGDRNVLIENPSPDFEAEKVILSSLDVANKCLSELVIFLFTSGELKEARNFLHRVVKPRAAHPLVAIDEELFKSYCQILNVQTGPFATKSVIKPFIFDLNTLNNDAMRQSEVYRYRGIQETSGQLREVYEAENAALSVIDGYPDCIREKLKSPAQIERFVKVLKRKLSQVTDKKKLQLIRAHLQYLCASIINFRSILELNGIDVSNLRAFAMPSEHLKPEKAPTLEHLARQQSDRSHTPSRHRTRPKLLRIYENYEEGKRDGRADRSPKPKRKEIKEKALNNYQISKRYCSSSSLPSSS</sequence>
<dbReference type="STRING" id="1561998.A0A1I7UZS0"/>
<dbReference type="Proteomes" id="UP000095282">
    <property type="component" value="Unplaced"/>
</dbReference>
<dbReference type="eggNOG" id="ENOG502RT6H">
    <property type="taxonomic scope" value="Eukaryota"/>
</dbReference>
<evidence type="ECO:0000313" key="2">
    <source>
        <dbReference type="Proteomes" id="UP000095282"/>
    </source>
</evidence>
<evidence type="ECO:0000256" key="1">
    <source>
        <dbReference type="SAM" id="MobiDB-lite"/>
    </source>
</evidence>
<protein>
    <submittedName>
        <fullName evidence="3">Uncharacterized protein</fullName>
    </submittedName>
</protein>
<dbReference type="GO" id="GO:0032039">
    <property type="term" value="C:integrator complex"/>
    <property type="evidence" value="ECO:0007669"/>
    <property type="project" value="TreeGrafter"/>
</dbReference>
<dbReference type="GO" id="GO:0005694">
    <property type="term" value="C:chromosome"/>
    <property type="evidence" value="ECO:0007669"/>
    <property type="project" value="UniProtKB-SubCell"/>
</dbReference>
<dbReference type="PANTHER" id="PTHR13350">
    <property type="entry name" value="INTEGRATOR COMPLEX SUBUNIT 8"/>
    <property type="match status" value="1"/>
</dbReference>
<name>A0A1I7UZS0_9PELO</name>
<reference evidence="3" key="1">
    <citation type="submission" date="2016-11" db="UniProtKB">
        <authorList>
            <consortium name="WormBaseParasite"/>
        </authorList>
    </citation>
    <scope>IDENTIFICATION</scope>
</reference>
<proteinExistence type="predicted"/>
<dbReference type="AlphaFoldDB" id="A0A1I7UZS0"/>
<feature type="compositionally biased region" description="Basic residues" evidence="1">
    <location>
        <begin position="462"/>
        <end position="472"/>
    </location>
</feature>
<dbReference type="WBParaSite" id="Csp11.Scaffold630.g20974.t1">
    <property type="protein sequence ID" value="Csp11.Scaffold630.g20974.t1"/>
    <property type="gene ID" value="Csp11.Scaffold630.g20974"/>
</dbReference>
<accession>A0A1I7UZS0</accession>
<dbReference type="GO" id="GO:0034472">
    <property type="term" value="P:snRNA 3'-end processing"/>
    <property type="evidence" value="ECO:0007669"/>
    <property type="project" value="InterPro"/>
</dbReference>
<dbReference type="PANTHER" id="PTHR13350:SF1">
    <property type="entry name" value="INTEGRATOR COMPLEX SUBUNIT 8"/>
    <property type="match status" value="1"/>
</dbReference>
<feature type="compositionally biased region" description="Basic and acidic residues" evidence="1">
    <location>
        <begin position="442"/>
        <end position="461"/>
    </location>
</feature>
<organism evidence="2 3">
    <name type="scientific">Caenorhabditis tropicalis</name>
    <dbReference type="NCBI Taxonomy" id="1561998"/>
    <lineage>
        <taxon>Eukaryota</taxon>
        <taxon>Metazoa</taxon>
        <taxon>Ecdysozoa</taxon>
        <taxon>Nematoda</taxon>
        <taxon>Chromadorea</taxon>
        <taxon>Rhabditida</taxon>
        <taxon>Rhabditina</taxon>
        <taxon>Rhabditomorpha</taxon>
        <taxon>Rhabditoidea</taxon>
        <taxon>Rhabditidae</taxon>
        <taxon>Peloderinae</taxon>
        <taxon>Caenorhabditis</taxon>
    </lineage>
</organism>
<keyword evidence="2" id="KW-1185">Reference proteome</keyword>
<evidence type="ECO:0000313" key="3">
    <source>
        <dbReference type="WBParaSite" id="Csp11.Scaffold630.g20974.t1"/>
    </source>
</evidence>
<dbReference type="InterPro" id="IPR038751">
    <property type="entry name" value="INTS8"/>
</dbReference>
<feature type="region of interest" description="Disordered" evidence="1">
    <location>
        <begin position="442"/>
        <end position="502"/>
    </location>
</feature>